<evidence type="ECO:0000313" key="1">
    <source>
        <dbReference type="EMBL" id="CBZ42057.1"/>
    </source>
</evidence>
<proteinExistence type="predicted"/>
<organism evidence="1">
    <name type="scientific">Streptococcus suis</name>
    <dbReference type="NCBI Taxonomy" id="1307"/>
    <lineage>
        <taxon>Bacteria</taxon>
        <taxon>Bacillati</taxon>
        <taxon>Bacillota</taxon>
        <taxon>Bacilli</taxon>
        <taxon>Lactobacillales</taxon>
        <taxon>Streptococcaceae</taxon>
        <taxon>Streptococcus</taxon>
    </lineage>
</organism>
<protein>
    <recommendedName>
        <fullName evidence="2">Bacterial bifunctional deaminase-reductase C-terminal domain-containing protein</fullName>
    </recommendedName>
</protein>
<reference evidence="1" key="1">
    <citation type="journal article" date="2012" name="Antimicrob. Agents Chemother.">
        <title>Characterization of a Streptococcus suis tet(O/W/32/O)-Carrying Element Transferable to Major Streptococcal Pathogens.</title>
        <authorList>
            <person name="Palmieri C."/>
            <person name="Magi G."/>
            <person name="Mingoia M."/>
            <person name="Bagnarelli P."/>
            <person name="Ripa S."/>
            <person name="Varaldo P.E."/>
            <person name="Facinelli B."/>
        </authorList>
    </citation>
    <scope>NUCLEOTIDE SEQUENCE</scope>
    <source>
        <strain evidence="1">32457</strain>
    </source>
</reference>
<name>G7ZTT0_STRSU</name>
<dbReference type="AlphaFoldDB" id="G7ZTT0"/>
<evidence type="ECO:0008006" key="2">
    <source>
        <dbReference type="Google" id="ProtNLM"/>
    </source>
</evidence>
<dbReference type="InterPro" id="IPR024072">
    <property type="entry name" value="DHFR-like_dom_sf"/>
</dbReference>
<dbReference type="Gene3D" id="3.40.430.10">
    <property type="entry name" value="Dihydrofolate Reductase, subunit A"/>
    <property type="match status" value="1"/>
</dbReference>
<sequence length="166" mass="18732">MIFYYQKGGLKNMKPKIIMHTQISLDGRIKGFDNPEVYYQVAGGIHSDAVLFGSNTVFTAFEKYPAETEADFEKIITSPEDPRPIGVIPDSRGILRSLHCLRNLGYLKEIVILVSTATPKEYLNYLEEGITHILCQEMIMWTMKKPFRSCMSNMGVNTCGQTVAVD</sequence>
<dbReference type="EMBL" id="FR823304">
    <property type="protein sequence ID" value="CBZ42057.1"/>
    <property type="molecule type" value="Genomic_DNA"/>
</dbReference>
<accession>G7ZTT0</accession>
<dbReference type="SUPFAM" id="SSF53597">
    <property type="entry name" value="Dihydrofolate reductase-like"/>
    <property type="match status" value="1"/>
</dbReference>